<dbReference type="Proteomes" id="UP000230000">
    <property type="component" value="Unassembled WGS sequence"/>
</dbReference>
<gene>
    <name evidence="8" type="ORF">BXY57_1519</name>
</gene>
<evidence type="ECO:0000256" key="5">
    <source>
        <dbReference type="SAM" id="Phobius"/>
    </source>
</evidence>
<dbReference type="InterPro" id="IPR014327">
    <property type="entry name" value="RNA_pol_sigma70_bacteroid"/>
</dbReference>
<dbReference type="OrthoDB" id="764619at2"/>
<feature type="domain" description="RNA polymerase sigma factor 70 region 4 type 2" evidence="7">
    <location>
        <begin position="127"/>
        <end position="175"/>
    </location>
</feature>
<accession>A0A2M9CVL4</accession>
<evidence type="ECO:0000256" key="3">
    <source>
        <dbReference type="ARBA" id="ARBA00023082"/>
    </source>
</evidence>
<sequence length="209" mass="24599">MNRFTHATDQELLQAIQQANQEAFEVLYYRYYAWLCKIAYKRIPSHELVEELVQDVWVNVWQKANRLDSHGNIQAYLYATLRNKILYILRSERNRKYFQNKIRELSTGMNQPSVDESLSEKAMVAFLQEAIASLSPQCREAFLLSREEQLSYREIAQRMQISVSTVEKHIGKALQVIRFKLAQWNRMLLVGGILVATVVKYILFDTCWD</sequence>
<evidence type="ECO:0000256" key="4">
    <source>
        <dbReference type="ARBA" id="ARBA00023163"/>
    </source>
</evidence>
<dbReference type="GO" id="GO:0006352">
    <property type="term" value="P:DNA-templated transcription initiation"/>
    <property type="evidence" value="ECO:0007669"/>
    <property type="project" value="InterPro"/>
</dbReference>
<dbReference type="GO" id="GO:0016987">
    <property type="term" value="F:sigma factor activity"/>
    <property type="evidence" value="ECO:0007669"/>
    <property type="project" value="UniProtKB-KW"/>
</dbReference>
<dbReference type="SUPFAM" id="SSF88946">
    <property type="entry name" value="Sigma2 domain of RNA polymerase sigma factors"/>
    <property type="match status" value="1"/>
</dbReference>
<dbReference type="InterPro" id="IPR007627">
    <property type="entry name" value="RNA_pol_sigma70_r2"/>
</dbReference>
<keyword evidence="9" id="KW-1185">Reference proteome</keyword>
<feature type="transmembrane region" description="Helical" evidence="5">
    <location>
        <begin position="187"/>
        <end position="204"/>
    </location>
</feature>
<dbReference type="NCBIfam" id="TIGR02937">
    <property type="entry name" value="sigma70-ECF"/>
    <property type="match status" value="1"/>
</dbReference>
<dbReference type="InterPro" id="IPR013324">
    <property type="entry name" value="RNA_pol_sigma_r3/r4-like"/>
</dbReference>
<dbReference type="Gene3D" id="1.10.1740.10">
    <property type="match status" value="1"/>
</dbReference>
<evidence type="ECO:0000313" key="9">
    <source>
        <dbReference type="Proteomes" id="UP000230000"/>
    </source>
</evidence>
<comment type="similarity">
    <text evidence="1">Belongs to the sigma-70 factor family. ECF subfamily.</text>
</comment>
<keyword evidence="3" id="KW-0731">Sigma factor</keyword>
<dbReference type="Pfam" id="PF04542">
    <property type="entry name" value="Sigma70_r2"/>
    <property type="match status" value="1"/>
</dbReference>
<dbReference type="GO" id="GO:0003677">
    <property type="term" value="F:DNA binding"/>
    <property type="evidence" value="ECO:0007669"/>
    <property type="project" value="InterPro"/>
</dbReference>
<keyword evidence="5" id="KW-1133">Transmembrane helix</keyword>
<keyword evidence="2" id="KW-0805">Transcription regulation</keyword>
<protein>
    <submittedName>
        <fullName evidence="8">RNA polymerase sigma-70 factor (ECF subfamily)</fullName>
    </submittedName>
</protein>
<dbReference type="SUPFAM" id="SSF88659">
    <property type="entry name" value="Sigma3 and sigma4 domains of RNA polymerase sigma factors"/>
    <property type="match status" value="1"/>
</dbReference>
<dbReference type="InterPro" id="IPR014284">
    <property type="entry name" value="RNA_pol_sigma-70_dom"/>
</dbReference>
<dbReference type="AlphaFoldDB" id="A0A2M9CVL4"/>
<evidence type="ECO:0000259" key="6">
    <source>
        <dbReference type="Pfam" id="PF04542"/>
    </source>
</evidence>
<evidence type="ECO:0000256" key="2">
    <source>
        <dbReference type="ARBA" id="ARBA00023015"/>
    </source>
</evidence>
<dbReference type="InterPro" id="IPR039425">
    <property type="entry name" value="RNA_pol_sigma-70-like"/>
</dbReference>
<dbReference type="InterPro" id="IPR013325">
    <property type="entry name" value="RNA_pol_sigma_r2"/>
</dbReference>
<organism evidence="8 9">
    <name type="scientific">Thermoflavifilum aggregans</name>
    <dbReference type="NCBI Taxonomy" id="454188"/>
    <lineage>
        <taxon>Bacteria</taxon>
        <taxon>Pseudomonadati</taxon>
        <taxon>Bacteroidota</taxon>
        <taxon>Chitinophagia</taxon>
        <taxon>Chitinophagales</taxon>
        <taxon>Chitinophagaceae</taxon>
        <taxon>Thermoflavifilum</taxon>
    </lineage>
</organism>
<name>A0A2M9CVL4_9BACT</name>
<dbReference type="PANTHER" id="PTHR43133">
    <property type="entry name" value="RNA POLYMERASE ECF-TYPE SIGMA FACTO"/>
    <property type="match status" value="1"/>
</dbReference>
<dbReference type="Pfam" id="PF08281">
    <property type="entry name" value="Sigma70_r4_2"/>
    <property type="match status" value="1"/>
</dbReference>
<dbReference type="InterPro" id="IPR013249">
    <property type="entry name" value="RNA_pol_sigma70_r4_t2"/>
</dbReference>
<keyword evidence="5" id="KW-0472">Membrane</keyword>
<evidence type="ECO:0000256" key="1">
    <source>
        <dbReference type="ARBA" id="ARBA00010641"/>
    </source>
</evidence>
<dbReference type="InterPro" id="IPR036388">
    <property type="entry name" value="WH-like_DNA-bd_sf"/>
</dbReference>
<feature type="domain" description="RNA polymerase sigma-70 region 2" evidence="6">
    <location>
        <begin position="27"/>
        <end position="93"/>
    </location>
</feature>
<evidence type="ECO:0000259" key="7">
    <source>
        <dbReference type="Pfam" id="PF08281"/>
    </source>
</evidence>
<dbReference type="RefSeq" id="WP_100314472.1">
    <property type="nucleotide sequence ID" value="NZ_PGFG01000001.1"/>
</dbReference>
<dbReference type="EMBL" id="PGFG01000001">
    <property type="protein sequence ID" value="PJJ75925.1"/>
    <property type="molecule type" value="Genomic_DNA"/>
</dbReference>
<evidence type="ECO:0000313" key="8">
    <source>
        <dbReference type="EMBL" id="PJJ75925.1"/>
    </source>
</evidence>
<keyword evidence="5" id="KW-0812">Transmembrane</keyword>
<reference evidence="8 9" key="1">
    <citation type="submission" date="2017-11" db="EMBL/GenBank/DDBJ databases">
        <title>Genomic Encyclopedia of Archaeal and Bacterial Type Strains, Phase II (KMG-II): From Individual Species to Whole Genera.</title>
        <authorList>
            <person name="Goeker M."/>
        </authorList>
    </citation>
    <scope>NUCLEOTIDE SEQUENCE [LARGE SCALE GENOMIC DNA]</scope>
    <source>
        <strain evidence="8 9">DSM 27268</strain>
    </source>
</reference>
<dbReference type="Gene3D" id="1.10.10.10">
    <property type="entry name" value="Winged helix-like DNA-binding domain superfamily/Winged helix DNA-binding domain"/>
    <property type="match status" value="1"/>
</dbReference>
<keyword evidence="4" id="KW-0804">Transcription</keyword>
<dbReference type="PANTHER" id="PTHR43133:SF46">
    <property type="entry name" value="RNA POLYMERASE SIGMA-70 FACTOR ECF SUBFAMILY"/>
    <property type="match status" value="1"/>
</dbReference>
<dbReference type="NCBIfam" id="TIGR02985">
    <property type="entry name" value="Sig70_bacteroi1"/>
    <property type="match status" value="1"/>
</dbReference>
<comment type="caution">
    <text evidence="8">The sequence shown here is derived from an EMBL/GenBank/DDBJ whole genome shotgun (WGS) entry which is preliminary data.</text>
</comment>
<dbReference type="CDD" id="cd06171">
    <property type="entry name" value="Sigma70_r4"/>
    <property type="match status" value="1"/>
</dbReference>
<proteinExistence type="inferred from homology"/>